<protein>
    <submittedName>
        <fullName evidence="2">Uncharacterized protein</fullName>
    </submittedName>
</protein>
<reference evidence="2" key="1">
    <citation type="submission" date="2019-06" db="EMBL/GenBank/DDBJ databases">
        <authorList>
            <person name="Deangelis K."/>
            <person name="Huntemann M."/>
            <person name="Clum A."/>
            <person name="Pillay M."/>
            <person name="Palaniappan K."/>
            <person name="Varghese N."/>
            <person name="Mikhailova N."/>
            <person name="Stamatis D."/>
            <person name="Reddy T."/>
            <person name="Daum C."/>
            <person name="Shapiro N."/>
            <person name="Ivanova N."/>
            <person name="Kyrpides N."/>
            <person name="Woyke T."/>
        </authorList>
    </citation>
    <scope>NUCLEOTIDE SEQUENCE [LARGE SCALE GENOMIC DNA]</scope>
    <source>
        <strain evidence="2">128R</strain>
    </source>
</reference>
<feature type="transmembrane region" description="Helical" evidence="1">
    <location>
        <begin position="33"/>
        <end position="51"/>
    </location>
</feature>
<organism evidence="2">
    <name type="scientific">Serratia fonticola</name>
    <dbReference type="NCBI Taxonomy" id="47917"/>
    <lineage>
        <taxon>Bacteria</taxon>
        <taxon>Pseudomonadati</taxon>
        <taxon>Pseudomonadota</taxon>
        <taxon>Gammaproteobacteria</taxon>
        <taxon>Enterobacterales</taxon>
        <taxon>Yersiniaceae</taxon>
        <taxon>Serratia</taxon>
    </lineage>
</organism>
<sequence length="56" mass="6404">MHTLLETMASILGGALVIICAYCFFHFDTWHERFIYISLSIVAVYLICKVLPGRPE</sequence>
<dbReference type="EMBL" id="VISQ01000001">
    <property type="protein sequence ID" value="TVZ70130.1"/>
    <property type="molecule type" value="Genomic_DNA"/>
</dbReference>
<keyword evidence="1" id="KW-1133">Transmembrane helix</keyword>
<keyword evidence="1" id="KW-0472">Membrane</keyword>
<gene>
    <name evidence="2" type="ORF">FHU10_2680</name>
</gene>
<evidence type="ECO:0000313" key="2">
    <source>
        <dbReference type="EMBL" id="TVZ70130.1"/>
    </source>
</evidence>
<reference evidence="2" key="2">
    <citation type="submission" date="2019-08" db="EMBL/GenBank/DDBJ databases">
        <title>Investigation of anaerobic lignin degradation for improved lignocellulosic biofuels.</title>
        <authorList>
            <person name="Deangelis K.PhD."/>
        </authorList>
    </citation>
    <scope>NUCLEOTIDE SEQUENCE [LARGE SCALE GENOMIC DNA]</scope>
    <source>
        <strain evidence="2">128R</strain>
    </source>
</reference>
<keyword evidence="1" id="KW-0812">Transmembrane</keyword>
<dbReference type="AlphaFoldDB" id="A0A542BUS1"/>
<name>A0A542BUS1_SERFO</name>
<evidence type="ECO:0000256" key="1">
    <source>
        <dbReference type="SAM" id="Phobius"/>
    </source>
</evidence>
<accession>A0A542BUS1</accession>
<proteinExistence type="predicted"/>
<comment type="caution">
    <text evidence="2">The sequence shown here is derived from an EMBL/GenBank/DDBJ whole genome shotgun (WGS) entry which is preliminary data.</text>
</comment>
<feature type="transmembrane region" description="Helical" evidence="1">
    <location>
        <begin position="7"/>
        <end position="27"/>
    </location>
</feature>